<accession>A0AAD3DN96</accession>
<gene>
    <name evidence="3" type="ORF">Agub_g6324</name>
</gene>
<feature type="non-terminal residue" evidence="3">
    <location>
        <position position="904"/>
    </location>
</feature>
<feature type="compositionally biased region" description="Pro residues" evidence="1">
    <location>
        <begin position="396"/>
        <end position="405"/>
    </location>
</feature>
<feature type="compositionally biased region" description="Basic and acidic residues" evidence="1">
    <location>
        <begin position="268"/>
        <end position="279"/>
    </location>
</feature>
<feature type="compositionally biased region" description="Gly residues" evidence="1">
    <location>
        <begin position="792"/>
        <end position="805"/>
    </location>
</feature>
<feature type="region of interest" description="Disordered" evidence="1">
    <location>
        <begin position="745"/>
        <end position="778"/>
    </location>
</feature>
<organism evidence="3 4">
    <name type="scientific">Astrephomene gubernaculifera</name>
    <dbReference type="NCBI Taxonomy" id="47775"/>
    <lineage>
        <taxon>Eukaryota</taxon>
        <taxon>Viridiplantae</taxon>
        <taxon>Chlorophyta</taxon>
        <taxon>core chlorophytes</taxon>
        <taxon>Chlorophyceae</taxon>
        <taxon>CS clade</taxon>
        <taxon>Chlamydomonadales</taxon>
        <taxon>Astrephomenaceae</taxon>
        <taxon>Astrephomene</taxon>
    </lineage>
</organism>
<keyword evidence="4" id="KW-1185">Reference proteome</keyword>
<sequence length="904" mass="93348">MASDASSPSFGCNLLQLPKELLSVVLSRLSWRDALRASATCHCLHDLVFSQNSCLWTHTLRLPISALPGPAISTLLLPQLHTLTITAGNDKDDAVRPSSDAAALILHAWLERLLPHHPPPAAAPGHPSPLCNSGDANTSPATPAAIPSATPAAAPLPPPAALPGPPLPAAAPLCNLRELQLHLDVLPASALLLLRLAPQLSRLSCLCLHAGAHNGAPQQQQQQQRQVEGQQKQQRQQLLQQRTQQCGQVKRETQQSPPPPQQQQQQMEEQKRDGIDHPAHQQHQQQHQQDLFSRLSQQLSSLSLSCPACLDALFSHLLSTTTGPQPPLPPPRLTHLSAAPHPAVTGALAAAAVHAALPRAHQARAAAAAASAAASRQSHLVVTALGKAAYLARLQHPPPPAPPPSAAAAAGGEEGEEEEEGRGDCSASSSESSDSPHDHPQQGQQSPPASPSPALLIPPAPSPSRLLLTCLELRGVRLSPSLARSALPCLPHLRSLSLAHVSVAPSHPAGWDWLGDCSALTRLALLPGCPLTPARLGLAHPALSRLTGLQQLEAPAWGLPREAPANLAPLTRLTRLVAAAASSLPYVVPQPLPYVQVFGCAGFLGGTPLGGHLAALMPALTELRALDPTEYDSLDLVAAAVAGSGFGIGVGNGFVTGIGIGGGALLKRGGRRGTAAAAVHAPGPTASSARSRVAAAVLPLDVHSCVRLHTFGSLRRLELVGGRAGALGQVLAPLRGLTSLTLRWASLPDSDDEDEDEEEEEEEEEEGPLPLALRVSSSKSSWRPTAAAAAAAGGGGAGGSFGNGRCGDSSDSSTSSGNNSERSISSDSDSATSGSTDRTDGQAAQQQPQQGGGGRTPAPSPCPSSPTPAVTWARRLAGRLPALSELVLEHVAGLEGAEGHDVLE</sequence>
<dbReference type="SMART" id="SM00256">
    <property type="entry name" value="FBOX"/>
    <property type="match status" value="1"/>
</dbReference>
<dbReference type="AlphaFoldDB" id="A0AAD3DN96"/>
<feature type="region of interest" description="Disordered" evidence="1">
    <location>
        <begin position="394"/>
        <end position="458"/>
    </location>
</feature>
<feature type="region of interest" description="Disordered" evidence="1">
    <location>
        <begin position="218"/>
        <end position="291"/>
    </location>
</feature>
<feature type="compositionally biased region" description="Low complexity" evidence="1">
    <location>
        <begin position="281"/>
        <end position="291"/>
    </location>
</feature>
<evidence type="ECO:0000259" key="2">
    <source>
        <dbReference type="PROSITE" id="PS50181"/>
    </source>
</evidence>
<dbReference type="EMBL" id="BMAR01000009">
    <property type="protein sequence ID" value="GFR45014.1"/>
    <property type="molecule type" value="Genomic_DNA"/>
</dbReference>
<feature type="compositionally biased region" description="Low complexity" evidence="1">
    <location>
        <begin position="123"/>
        <end position="153"/>
    </location>
</feature>
<evidence type="ECO:0000256" key="1">
    <source>
        <dbReference type="SAM" id="MobiDB-lite"/>
    </source>
</evidence>
<name>A0AAD3DN96_9CHLO</name>
<dbReference type="Proteomes" id="UP001054857">
    <property type="component" value="Unassembled WGS sequence"/>
</dbReference>
<reference evidence="3 4" key="1">
    <citation type="journal article" date="2021" name="Sci. Rep.">
        <title>Genome sequencing of the multicellular alga Astrephomene provides insights into convergent evolution of germ-soma differentiation.</title>
        <authorList>
            <person name="Yamashita S."/>
            <person name="Yamamoto K."/>
            <person name="Matsuzaki R."/>
            <person name="Suzuki S."/>
            <person name="Yamaguchi H."/>
            <person name="Hirooka S."/>
            <person name="Minakuchi Y."/>
            <person name="Miyagishima S."/>
            <person name="Kawachi M."/>
            <person name="Toyoda A."/>
            <person name="Nozaki H."/>
        </authorList>
    </citation>
    <scope>NUCLEOTIDE SEQUENCE [LARGE SCALE GENOMIC DNA]</scope>
    <source>
        <strain evidence="3 4">NIES-4017</strain>
    </source>
</reference>
<comment type="caution">
    <text evidence="3">The sequence shown here is derived from an EMBL/GenBank/DDBJ whole genome shotgun (WGS) entry which is preliminary data.</text>
</comment>
<feature type="region of interest" description="Disordered" evidence="1">
    <location>
        <begin position="117"/>
        <end position="160"/>
    </location>
</feature>
<feature type="compositionally biased region" description="Pro residues" evidence="1">
    <location>
        <begin position="448"/>
        <end position="458"/>
    </location>
</feature>
<feature type="region of interest" description="Disordered" evidence="1">
    <location>
        <begin position="790"/>
        <end position="870"/>
    </location>
</feature>
<feature type="compositionally biased region" description="Low complexity" evidence="1">
    <location>
        <begin position="218"/>
        <end position="248"/>
    </location>
</feature>
<dbReference type="SUPFAM" id="SSF81383">
    <property type="entry name" value="F-box domain"/>
    <property type="match status" value="1"/>
</dbReference>
<dbReference type="InterPro" id="IPR036047">
    <property type="entry name" value="F-box-like_dom_sf"/>
</dbReference>
<dbReference type="SUPFAM" id="SSF52047">
    <property type="entry name" value="RNI-like"/>
    <property type="match status" value="1"/>
</dbReference>
<feature type="compositionally biased region" description="Low complexity" evidence="1">
    <location>
        <begin position="807"/>
        <end position="849"/>
    </location>
</feature>
<protein>
    <recommendedName>
        <fullName evidence="2">F-box domain-containing protein</fullName>
    </recommendedName>
</protein>
<feature type="compositionally biased region" description="Acidic residues" evidence="1">
    <location>
        <begin position="749"/>
        <end position="767"/>
    </location>
</feature>
<evidence type="ECO:0000313" key="4">
    <source>
        <dbReference type="Proteomes" id="UP001054857"/>
    </source>
</evidence>
<proteinExistence type="predicted"/>
<feature type="domain" description="F-box" evidence="2">
    <location>
        <begin position="11"/>
        <end position="59"/>
    </location>
</feature>
<dbReference type="PROSITE" id="PS50181">
    <property type="entry name" value="FBOX"/>
    <property type="match status" value="1"/>
</dbReference>
<dbReference type="InterPro" id="IPR001810">
    <property type="entry name" value="F-box_dom"/>
</dbReference>
<dbReference type="PANTHER" id="PTHR10019">
    <property type="entry name" value="SNF5"/>
    <property type="match status" value="1"/>
</dbReference>
<evidence type="ECO:0000313" key="3">
    <source>
        <dbReference type="EMBL" id="GFR45014.1"/>
    </source>
</evidence>